<proteinExistence type="predicted"/>
<protein>
    <submittedName>
        <fullName evidence="1">Uncharacterized protein</fullName>
    </submittedName>
</protein>
<sequence>MENHRVQYNISSIGGFVIYVNKLLENNPPKNFGNNDLFVVRSRCSGCALPERVRPGLGLRGQVFIRASASLATGRLTTDETRFGCTKSRQAANIFSLSFAGPSAAGSLLNRTDEELFFPDGLADQRIFHHGIWQTLYRHAFRDCRRPGTAAGVVSFPEGRGGESDRAGRLHLRRGGVVVPVTYIRKGSAPGFAVLDAEGKMIAMQWHESLKKYVALDEQDSYRWSDNDGQAVLSHLEADHTAKEVTLLSACRSDDAEE</sequence>
<dbReference type="EMBL" id="ASXJ01000100">
    <property type="protein sequence ID" value="ERM02209.1"/>
    <property type="molecule type" value="Genomic_DNA"/>
</dbReference>
<gene>
    <name evidence="1" type="ORF">Q644_17795</name>
</gene>
<accession>U4VC09</accession>
<dbReference type="PATRIC" id="fig|1337887.3.peg.2017"/>
<comment type="caution">
    <text evidence="1">The sequence shown here is derived from an EMBL/GenBank/DDBJ whole genome shotgun (WGS) entry which is preliminary data.</text>
</comment>
<dbReference type="Gene3D" id="2.40.128.200">
    <property type="match status" value="1"/>
</dbReference>
<dbReference type="AlphaFoldDB" id="U4VC09"/>
<dbReference type="InterPro" id="IPR036328">
    <property type="entry name" value="MliC_sf"/>
</dbReference>
<evidence type="ECO:0000313" key="2">
    <source>
        <dbReference type="Proteomes" id="UP000016842"/>
    </source>
</evidence>
<evidence type="ECO:0000313" key="1">
    <source>
        <dbReference type="EMBL" id="ERM02209.1"/>
    </source>
</evidence>
<name>U4VC09_9HYPH</name>
<reference evidence="1 2" key="1">
    <citation type="journal article" date="2014" name="FEMS Microbiol. Lett.">
        <title>Genome sequencing analysis reveals virulence-related gene content of Ochrobactrum intermedium strain 229E, a urease-positive strain isolated from the human gastric niche.</title>
        <authorList>
            <person name="Kulkarni G.J."/>
            <person name="Shetty S."/>
            <person name="Dharne M.S."/>
            <person name="Shouche Y.S."/>
        </authorList>
    </citation>
    <scope>NUCLEOTIDE SEQUENCE [LARGE SCALE GENOMIC DNA]</scope>
    <source>
        <strain evidence="1 2">229E</strain>
    </source>
</reference>
<dbReference type="Proteomes" id="UP000016842">
    <property type="component" value="Unassembled WGS sequence"/>
</dbReference>
<organism evidence="1 2">
    <name type="scientific">Brucella intermedia 229E</name>
    <dbReference type="NCBI Taxonomy" id="1337887"/>
    <lineage>
        <taxon>Bacteria</taxon>
        <taxon>Pseudomonadati</taxon>
        <taxon>Pseudomonadota</taxon>
        <taxon>Alphaproteobacteria</taxon>
        <taxon>Hyphomicrobiales</taxon>
        <taxon>Brucellaceae</taxon>
        <taxon>Brucella/Ochrobactrum group</taxon>
        <taxon>Brucella</taxon>
    </lineage>
</organism>